<comment type="subcellular location">
    <subcellularLocation>
        <location evidence="1">Membrane</location>
        <topology evidence="1">Multi-pass membrane protein</topology>
    </subcellularLocation>
</comment>
<evidence type="ECO:0000313" key="7">
    <source>
        <dbReference type="EMBL" id="GGI17701.1"/>
    </source>
</evidence>
<keyword evidence="8" id="KW-1185">Reference proteome</keyword>
<reference evidence="8" key="1">
    <citation type="journal article" date="2019" name="Int. J. Syst. Evol. Microbiol.">
        <title>The Global Catalogue of Microorganisms (GCM) 10K type strain sequencing project: providing services to taxonomists for standard genome sequencing and annotation.</title>
        <authorList>
            <consortium name="The Broad Institute Genomics Platform"/>
            <consortium name="The Broad Institute Genome Sequencing Center for Infectious Disease"/>
            <person name="Wu L."/>
            <person name="Ma J."/>
        </authorList>
    </citation>
    <scope>NUCLEOTIDE SEQUENCE [LARGE SCALE GENOMIC DNA]</scope>
    <source>
        <strain evidence="8">CGMCC 1.14993</strain>
    </source>
</reference>
<dbReference type="Proteomes" id="UP000626244">
    <property type="component" value="Unassembled WGS sequence"/>
</dbReference>
<name>A0A8J3F2G6_9BACI</name>
<dbReference type="OrthoDB" id="2852891at2"/>
<accession>A0A8J3F2G6</accession>
<feature type="transmembrane region" description="Helical" evidence="5">
    <location>
        <begin position="137"/>
        <end position="157"/>
    </location>
</feature>
<evidence type="ECO:0000256" key="1">
    <source>
        <dbReference type="ARBA" id="ARBA00004141"/>
    </source>
</evidence>
<evidence type="ECO:0000256" key="5">
    <source>
        <dbReference type="SAM" id="Phobius"/>
    </source>
</evidence>
<protein>
    <recommendedName>
        <fullName evidence="6">RDD domain-containing protein</fullName>
    </recommendedName>
</protein>
<feature type="domain" description="RDD" evidence="6">
    <location>
        <begin position="32"/>
        <end position="183"/>
    </location>
</feature>
<sequence length="193" mass="21987">MLNLIVRIGTLDYEMLKHTMNNKKKIITQFRLKRIVAFLIDAVIISILLSIVYRLTGFANFPGVLTKMIEINRTMGETGTSDATVKVMSLFNEAFLQSLIIWFCYDVVTTLLFRGSTIGKRIFRLKLTHINHKKGKLAYGLLVIVRSFFKFLSMFLFQGVPFLLSVISIFANPKSLAAYDRIARLVVADKNVV</sequence>
<gene>
    <name evidence="7" type="ORF">GCM10007380_39260</name>
</gene>
<dbReference type="EMBL" id="BMHB01000003">
    <property type="protein sequence ID" value="GGI17701.1"/>
    <property type="molecule type" value="Genomic_DNA"/>
</dbReference>
<keyword evidence="4 5" id="KW-0472">Membrane</keyword>
<evidence type="ECO:0000256" key="2">
    <source>
        <dbReference type="ARBA" id="ARBA00022692"/>
    </source>
</evidence>
<evidence type="ECO:0000313" key="8">
    <source>
        <dbReference type="Proteomes" id="UP000626244"/>
    </source>
</evidence>
<comment type="caution">
    <text evidence="7">The sequence shown here is derived from an EMBL/GenBank/DDBJ whole genome shotgun (WGS) entry which is preliminary data.</text>
</comment>
<dbReference type="GO" id="GO:0016020">
    <property type="term" value="C:membrane"/>
    <property type="evidence" value="ECO:0007669"/>
    <property type="project" value="UniProtKB-SubCell"/>
</dbReference>
<dbReference type="Pfam" id="PF06271">
    <property type="entry name" value="RDD"/>
    <property type="match status" value="1"/>
</dbReference>
<feature type="transmembrane region" description="Helical" evidence="5">
    <location>
        <begin position="35"/>
        <end position="55"/>
    </location>
</feature>
<dbReference type="AlphaFoldDB" id="A0A8J3F2G6"/>
<evidence type="ECO:0000256" key="3">
    <source>
        <dbReference type="ARBA" id="ARBA00022989"/>
    </source>
</evidence>
<feature type="transmembrane region" description="Helical" evidence="5">
    <location>
        <begin position="94"/>
        <end position="116"/>
    </location>
</feature>
<evidence type="ECO:0000256" key="4">
    <source>
        <dbReference type="ARBA" id="ARBA00023136"/>
    </source>
</evidence>
<proteinExistence type="predicted"/>
<keyword evidence="2 5" id="KW-0812">Transmembrane</keyword>
<dbReference type="InterPro" id="IPR010432">
    <property type="entry name" value="RDD"/>
</dbReference>
<keyword evidence="3 5" id="KW-1133">Transmembrane helix</keyword>
<organism evidence="7 8">
    <name type="scientific">Gottfriedia solisilvae</name>
    <dbReference type="NCBI Taxonomy" id="1516104"/>
    <lineage>
        <taxon>Bacteria</taxon>
        <taxon>Bacillati</taxon>
        <taxon>Bacillota</taxon>
        <taxon>Bacilli</taxon>
        <taxon>Bacillales</taxon>
        <taxon>Bacillaceae</taxon>
        <taxon>Gottfriedia</taxon>
    </lineage>
</organism>
<dbReference type="RefSeq" id="WP_142283118.1">
    <property type="nucleotide sequence ID" value="NZ_BMHB01000003.1"/>
</dbReference>
<evidence type="ECO:0000259" key="6">
    <source>
        <dbReference type="Pfam" id="PF06271"/>
    </source>
</evidence>